<keyword evidence="8" id="KW-1015">Disulfide bond</keyword>
<evidence type="ECO:0000256" key="6">
    <source>
        <dbReference type="ARBA" id="ARBA00022833"/>
    </source>
</evidence>
<evidence type="ECO:0000256" key="1">
    <source>
        <dbReference type="ARBA" id="ARBA00008721"/>
    </source>
</evidence>
<feature type="domain" description="Peptidase M43 pregnancy-associated plasma-A" evidence="10">
    <location>
        <begin position="230"/>
        <end position="315"/>
    </location>
</feature>
<dbReference type="PANTHER" id="PTHR47466">
    <property type="match status" value="1"/>
</dbReference>
<comment type="similarity">
    <text evidence="1">Belongs to the peptidase M43B family.</text>
</comment>
<dbReference type="RefSeq" id="WP_157687271.1">
    <property type="nucleotide sequence ID" value="NZ_JXSZ01000005.1"/>
</dbReference>
<comment type="caution">
    <text evidence="11">The sequence shown here is derived from an EMBL/GenBank/DDBJ whole genome shotgun (WGS) entry which is preliminary data.</text>
</comment>
<dbReference type="AlphaFoldDB" id="A0A0P7C5P0"/>
<name>A0A0P7C5P0_9BACT</name>
<evidence type="ECO:0000256" key="2">
    <source>
        <dbReference type="ARBA" id="ARBA00022670"/>
    </source>
</evidence>
<dbReference type="Gene3D" id="3.40.390.10">
    <property type="entry name" value="Collagenase (Catalytic Domain)"/>
    <property type="match status" value="1"/>
</dbReference>
<dbReference type="Pfam" id="PF05572">
    <property type="entry name" value="Peptidase_M43"/>
    <property type="match status" value="1"/>
</dbReference>
<evidence type="ECO:0000256" key="5">
    <source>
        <dbReference type="ARBA" id="ARBA00022801"/>
    </source>
</evidence>
<evidence type="ECO:0000313" key="11">
    <source>
        <dbReference type="EMBL" id="KPM50134.1"/>
    </source>
</evidence>
<dbReference type="InterPro" id="IPR008754">
    <property type="entry name" value="Peptidase_M43"/>
</dbReference>
<sequence length="419" mass="47505">MKRLIISSLFFLVGFSAYAQRCGHGVMASPEMKKRHEILQRFIDNYNPGNSKNAREQEGIIRIPLVVHVIHNNISGDIGGEGNSNISDEQIFSQIRVLNEDFRKMFGTRGYNEHPDGADMEIEFFLAQTGPDGAPSSGINRVYSSDRTFDVFSDLERISGLSYWPSDKYLNVWVVTLAGGYLGYGEFPGGELDGLDLADSPEETDGIFIDHEVFGDRTGTASAGIYTYGRTLTHEVGHWFGLLHTWGDERCGTDYCEDTPQIQRENDSETCREIFSRCDGISRRNMIENYMDYTPDSCMNIFTEDQKARVRAVLELSPRRRRMVLNSQFLLPSTDVTEFNVLSNPGSRSELKFQVLLPDFQDFTIVSYNSLGREVARKAYLDYPSTVISAEELNLPPGMNIVTMQTAGEIYFKRIYLYE</sequence>
<proteinExistence type="inferred from homology"/>
<evidence type="ECO:0000256" key="9">
    <source>
        <dbReference type="SAM" id="SignalP"/>
    </source>
</evidence>
<evidence type="ECO:0000259" key="10">
    <source>
        <dbReference type="Pfam" id="PF05572"/>
    </source>
</evidence>
<feature type="signal peptide" evidence="9">
    <location>
        <begin position="1"/>
        <end position="19"/>
    </location>
</feature>
<keyword evidence="4 9" id="KW-0732">Signal</keyword>
<accession>A0A0P7C5P0</accession>
<feature type="chain" id="PRO_5006136601" description="Peptidase M43 pregnancy-associated plasma-A domain-containing protein" evidence="9">
    <location>
        <begin position="20"/>
        <end position="419"/>
    </location>
</feature>
<dbReference type="Proteomes" id="UP000050454">
    <property type="component" value="Unassembled WGS sequence"/>
</dbReference>
<evidence type="ECO:0000256" key="4">
    <source>
        <dbReference type="ARBA" id="ARBA00022729"/>
    </source>
</evidence>
<dbReference type="STRING" id="1605367.AFM12_03100"/>
<dbReference type="EMBL" id="LGTQ01000005">
    <property type="protein sequence ID" value="KPM50134.1"/>
    <property type="molecule type" value="Genomic_DNA"/>
</dbReference>
<keyword evidence="2" id="KW-0645">Protease</keyword>
<keyword evidence="5" id="KW-0378">Hydrolase</keyword>
<dbReference type="CDD" id="cd04275">
    <property type="entry name" value="ZnMc_pappalysin_like"/>
    <property type="match status" value="1"/>
</dbReference>
<dbReference type="PANTHER" id="PTHR47466:SF1">
    <property type="entry name" value="METALLOPROTEASE MEP1 (AFU_ORTHOLOGUE AFUA_1G07730)-RELATED"/>
    <property type="match status" value="1"/>
</dbReference>
<keyword evidence="3" id="KW-0479">Metal-binding</keyword>
<protein>
    <recommendedName>
        <fullName evidence="10">Peptidase M43 pregnancy-associated plasma-A domain-containing protein</fullName>
    </recommendedName>
</protein>
<evidence type="ECO:0000256" key="3">
    <source>
        <dbReference type="ARBA" id="ARBA00022723"/>
    </source>
</evidence>
<keyword evidence="7" id="KW-0482">Metalloprotease</keyword>
<keyword evidence="12" id="KW-1185">Reference proteome</keyword>
<reference evidence="11 12" key="1">
    <citation type="submission" date="2015-07" db="EMBL/GenBank/DDBJ databases">
        <title>The draft genome sequence of Leadbetterella sp. JN14-9.</title>
        <authorList>
            <person name="Liu Y."/>
            <person name="Du J."/>
            <person name="Shao Z."/>
        </authorList>
    </citation>
    <scope>NUCLEOTIDE SEQUENCE [LARGE SCALE GENOMIC DNA]</scope>
    <source>
        <strain evidence="11 12">JN14-9</strain>
    </source>
</reference>
<evidence type="ECO:0000313" key="12">
    <source>
        <dbReference type="Proteomes" id="UP000050454"/>
    </source>
</evidence>
<dbReference type="GO" id="GO:0046872">
    <property type="term" value="F:metal ion binding"/>
    <property type="evidence" value="ECO:0007669"/>
    <property type="project" value="UniProtKB-KW"/>
</dbReference>
<evidence type="ECO:0000256" key="7">
    <source>
        <dbReference type="ARBA" id="ARBA00023049"/>
    </source>
</evidence>
<dbReference type="SUPFAM" id="SSF55486">
    <property type="entry name" value="Metalloproteases ('zincins'), catalytic domain"/>
    <property type="match status" value="1"/>
</dbReference>
<organism evidence="11 12">
    <name type="scientific">Jiulongibacter sediminis</name>
    <dbReference type="NCBI Taxonomy" id="1605367"/>
    <lineage>
        <taxon>Bacteria</taxon>
        <taxon>Pseudomonadati</taxon>
        <taxon>Bacteroidota</taxon>
        <taxon>Cytophagia</taxon>
        <taxon>Cytophagales</taxon>
        <taxon>Leadbetterellaceae</taxon>
        <taxon>Jiulongibacter</taxon>
    </lineage>
</organism>
<keyword evidence="6" id="KW-0862">Zinc</keyword>
<dbReference type="GO" id="GO:0006508">
    <property type="term" value="P:proteolysis"/>
    <property type="evidence" value="ECO:0007669"/>
    <property type="project" value="UniProtKB-KW"/>
</dbReference>
<evidence type="ECO:0000256" key="8">
    <source>
        <dbReference type="ARBA" id="ARBA00023157"/>
    </source>
</evidence>
<gene>
    <name evidence="11" type="ORF">AFM12_03100</name>
</gene>
<dbReference type="InterPro" id="IPR024079">
    <property type="entry name" value="MetalloPept_cat_dom_sf"/>
</dbReference>
<dbReference type="GO" id="GO:0008237">
    <property type="term" value="F:metallopeptidase activity"/>
    <property type="evidence" value="ECO:0007669"/>
    <property type="project" value="UniProtKB-KW"/>
</dbReference>